<proteinExistence type="predicted"/>
<protein>
    <submittedName>
        <fullName evidence="3">CAP domain-containing protein</fullName>
    </submittedName>
</protein>
<dbReference type="PANTHER" id="PTHR31157">
    <property type="entry name" value="SCP DOMAIN-CONTAINING PROTEIN"/>
    <property type="match status" value="1"/>
</dbReference>
<dbReference type="Gene3D" id="3.40.33.10">
    <property type="entry name" value="CAP"/>
    <property type="match status" value="1"/>
</dbReference>
<reference evidence="4" key="1">
    <citation type="journal article" date="2019" name="Int. J. Syst. Evol. Microbiol.">
        <title>The Global Catalogue of Microorganisms (GCM) 10K type strain sequencing project: providing services to taxonomists for standard genome sequencing and annotation.</title>
        <authorList>
            <consortium name="The Broad Institute Genomics Platform"/>
            <consortium name="The Broad Institute Genome Sequencing Center for Infectious Disease"/>
            <person name="Wu L."/>
            <person name="Ma J."/>
        </authorList>
    </citation>
    <scope>NUCLEOTIDE SEQUENCE [LARGE SCALE GENOMIC DNA]</scope>
    <source>
        <strain evidence="4">CCUG 60527</strain>
    </source>
</reference>
<feature type="chain" id="PRO_5046047060" evidence="1">
    <location>
        <begin position="23"/>
        <end position="162"/>
    </location>
</feature>
<comment type="caution">
    <text evidence="3">The sequence shown here is derived from an EMBL/GenBank/DDBJ whole genome shotgun (WGS) entry which is preliminary data.</text>
</comment>
<dbReference type="InterPro" id="IPR014044">
    <property type="entry name" value="CAP_dom"/>
</dbReference>
<evidence type="ECO:0000259" key="2">
    <source>
        <dbReference type="Pfam" id="PF00188"/>
    </source>
</evidence>
<dbReference type="PROSITE" id="PS51257">
    <property type="entry name" value="PROKAR_LIPOPROTEIN"/>
    <property type="match status" value="1"/>
</dbReference>
<evidence type="ECO:0000256" key="1">
    <source>
        <dbReference type="SAM" id="SignalP"/>
    </source>
</evidence>
<feature type="domain" description="SCP" evidence="2">
    <location>
        <begin position="47"/>
        <end position="152"/>
    </location>
</feature>
<keyword evidence="4" id="KW-1185">Reference proteome</keyword>
<dbReference type="SUPFAM" id="SSF55797">
    <property type="entry name" value="PR-1-like"/>
    <property type="match status" value="1"/>
</dbReference>
<dbReference type="RefSeq" id="WP_386104838.1">
    <property type="nucleotide sequence ID" value="NZ_JBHTJR010000014.1"/>
</dbReference>
<dbReference type="Proteomes" id="UP001597062">
    <property type="component" value="Unassembled WGS sequence"/>
</dbReference>
<dbReference type="Pfam" id="PF00188">
    <property type="entry name" value="CAP"/>
    <property type="match status" value="1"/>
</dbReference>
<name>A0ABW3JNT8_9FLAO</name>
<evidence type="ECO:0000313" key="3">
    <source>
        <dbReference type="EMBL" id="MFD0991999.1"/>
    </source>
</evidence>
<evidence type="ECO:0000313" key="4">
    <source>
        <dbReference type="Proteomes" id="UP001597062"/>
    </source>
</evidence>
<dbReference type="PANTHER" id="PTHR31157:SF1">
    <property type="entry name" value="SCP DOMAIN-CONTAINING PROTEIN"/>
    <property type="match status" value="1"/>
</dbReference>
<organism evidence="3 4">
    <name type="scientific">Tenacibaculum geojense</name>
    <dbReference type="NCBI Taxonomy" id="915352"/>
    <lineage>
        <taxon>Bacteria</taxon>
        <taxon>Pseudomonadati</taxon>
        <taxon>Bacteroidota</taxon>
        <taxon>Flavobacteriia</taxon>
        <taxon>Flavobacteriales</taxon>
        <taxon>Flavobacteriaceae</taxon>
        <taxon>Tenacibaculum</taxon>
    </lineage>
</organism>
<accession>A0ABW3JNT8</accession>
<gene>
    <name evidence="3" type="ORF">ACFQ1U_02165</name>
</gene>
<feature type="signal peptide" evidence="1">
    <location>
        <begin position="1"/>
        <end position="22"/>
    </location>
</feature>
<keyword evidence="1" id="KW-0732">Signal</keyword>
<sequence>MKSYLKNLLVFTLCFALFSCTSEQIQIEAQNDTINIEGTKTIEAEILNLINEHRNNLNLPLLGELEIIKSQTQAHTKYMIEKGELSHDFFYERKQYLVSKTDASDVSENVAYGYTSARTVVNAWLNSDGHKQNIEGDFTHFNVTAQQNEEGKWYYTNIFIKN</sequence>
<dbReference type="CDD" id="cd05379">
    <property type="entry name" value="CAP_bacterial"/>
    <property type="match status" value="1"/>
</dbReference>
<dbReference type="EMBL" id="JBHTJR010000014">
    <property type="protein sequence ID" value="MFD0991999.1"/>
    <property type="molecule type" value="Genomic_DNA"/>
</dbReference>
<dbReference type="InterPro" id="IPR035940">
    <property type="entry name" value="CAP_sf"/>
</dbReference>